<feature type="region of interest" description="Disordered" evidence="7">
    <location>
        <begin position="183"/>
        <end position="203"/>
    </location>
</feature>
<evidence type="ECO:0000313" key="12">
    <source>
        <dbReference type="Proteomes" id="UP000321805"/>
    </source>
</evidence>
<organism evidence="11 12">
    <name type="scientific">Baekduia soli</name>
    <dbReference type="NCBI Taxonomy" id="496014"/>
    <lineage>
        <taxon>Bacteria</taxon>
        <taxon>Bacillati</taxon>
        <taxon>Actinomycetota</taxon>
        <taxon>Thermoleophilia</taxon>
        <taxon>Solirubrobacterales</taxon>
        <taxon>Baekduiaceae</taxon>
        <taxon>Baekduia</taxon>
    </lineage>
</organism>
<evidence type="ECO:0000256" key="1">
    <source>
        <dbReference type="ARBA" id="ARBA00022679"/>
    </source>
</evidence>
<comment type="function">
    <text evidence="6">Catalyzes the thiamine diphosphate-dependent decarboxylation of 2-oxoglutarate and the subsequent addition of the resulting succinic semialdehyde-thiamine pyrophosphate anion to isochorismate to yield 2-succinyl-5-enolpyruvyl-6-hydroxy-3-cyclohexene-1-carboxylate (SEPHCHC).</text>
</comment>
<feature type="domain" description="Thiamine pyrophosphate enzyme TPP-binding" evidence="8">
    <location>
        <begin position="418"/>
        <end position="525"/>
    </location>
</feature>
<evidence type="ECO:0000256" key="5">
    <source>
        <dbReference type="ARBA" id="ARBA00023211"/>
    </source>
</evidence>
<accession>A0A5B8U6Z5</accession>
<keyword evidence="1 6" id="KW-0808">Transferase</keyword>
<dbReference type="HAMAP" id="MF_01659">
    <property type="entry name" value="MenD"/>
    <property type="match status" value="1"/>
</dbReference>
<sequence>MSETRDTYLLLRAFVDELARCGVAGACTSPGSRSTPLVLTLARDGRIPCWSHVDERAAGFFGLGLAKATGRPAVLACTSGTAAAHYYPAVIEAREARVPLIVLTTDRPPELRDVGAGQTIDQLRLFGPFAKWFVEVGTHPHTPARERWIRRLACRAMWTALGDRPGVVHLNLPLREPLVLDEPLAPGGQAADDAAPSLRRSEGARGGTAAFHAALAGFTRPLVVAGRQERGAVTAAPPGVPVLADPLSGRRRGPGAVAHYDALLRDEAVAADPGLHPDLVLRLGDLPTSKPLRAWLAELDAEQWSLDPEGAWQDPDGVVTRSFALDPADALGPDAPLTPQQDWAEGWRRADAHAAAALDAVLGDELSEPNVARALAVAVPAGARVIVAASMPIRDVETFWPVLDAPPLALANRGANGIDGTLSTAFGVAAAGTGPTYVLLGDVAFAHDLGGLLAGPRLGLDLTAVVVDNEGGGIFDFLPVSTQRDHYAEHVLTPTALDIERAAALYGAAYAAVGDLAGLHAALAEPPRGVRILHVRTRRDANVALHRRCWDAVRVRTSRR</sequence>
<dbReference type="PANTHER" id="PTHR42916">
    <property type="entry name" value="2-SUCCINYL-5-ENOLPYRUVYL-6-HYDROXY-3-CYCLOHEXENE-1-CARBOXYLATE SYNTHASE"/>
    <property type="match status" value="1"/>
</dbReference>
<dbReference type="RefSeq" id="WP_146920871.1">
    <property type="nucleotide sequence ID" value="NZ_CP042430.1"/>
</dbReference>
<dbReference type="Proteomes" id="UP000321805">
    <property type="component" value="Chromosome"/>
</dbReference>
<feature type="domain" description="Thiamine pyrophosphate enzyme N-terminal TPP-binding" evidence="9">
    <location>
        <begin position="12"/>
        <end position="124"/>
    </location>
</feature>
<dbReference type="InterPro" id="IPR029061">
    <property type="entry name" value="THDP-binding"/>
</dbReference>
<dbReference type="AlphaFoldDB" id="A0A5B8U6Z5"/>
<evidence type="ECO:0000259" key="8">
    <source>
        <dbReference type="Pfam" id="PF02775"/>
    </source>
</evidence>
<comment type="catalytic activity">
    <reaction evidence="6">
        <text>isochorismate + 2-oxoglutarate + H(+) = 5-enolpyruvoyl-6-hydroxy-2-succinyl-cyclohex-3-ene-1-carboxylate + CO2</text>
        <dbReference type="Rhea" id="RHEA:25593"/>
        <dbReference type="ChEBI" id="CHEBI:15378"/>
        <dbReference type="ChEBI" id="CHEBI:16526"/>
        <dbReference type="ChEBI" id="CHEBI:16810"/>
        <dbReference type="ChEBI" id="CHEBI:29780"/>
        <dbReference type="ChEBI" id="CHEBI:58818"/>
        <dbReference type="EC" id="2.2.1.9"/>
    </reaction>
</comment>
<keyword evidence="12" id="KW-1185">Reference proteome</keyword>
<evidence type="ECO:0000256" key="2">
    <source>
        <dbReference type="ARBA" id="ARBA00022723"/>
    </source>
</evidence>
<evidence type="ECO:0000313" key="11">
    <source>
        <dbReference type="EMBL" id="QEC48864.1"/>
    </source>
</evidence>
<dbReference type="InterPro" id="IPR004433">
    <property type="entry name" value="MenaQ_synth_MenD"/>
</dbReference>
<comment type="similarity">
    <text evidence="6">Belongs to the TPP enzyme family. MenD subfamily.</text>
</comment>
<comment type="subunit">
    <text evidence="6">Homodimer.</text>
</comment>
<keyword evidence="5 6" id="KW-0464">Manganese</keyword>
<dbReference type="GO" id="GO:0030976">
    <property type="term" value="F:thiamine pyrophosphate binding"/>
    <property type="evidence" value="ECO:0007669"/>
    <property type="project" value="UniProtKB-UniRule"/>
</dbReference>
<dbReference type="GO" id="GO:0070204">
    <property type="term" value="F:2-succinyl-5-enolpyruvyl-6-hydroxy-3-cyclohexene-1-carboxylic-acid synthase activity"/>
    <property type="evidence" value="ECO:0007669"/>
    <property type="project" value="UniProtKB-UniRule"/>
</dbReference>
<keyword evidence="4 6" id="KW-0786">Thiamine pyrophosphate</keyword>
<dbReference type="InterPro" id="IPR032264">
    <property type="entry name" value="MenD_middle"/>
</dbReference>
<dbReference type="GO" id="GO:0000287">
    <property type="term" value="F:magnesium ion binding"/>
    <property type="evidence" value="ECO:0007669"/>
    <property type="project" value="UniProtKB-UniRule"/>
</dbReference>
<protein>
    <recommendedName>
        <fullName evidence="6">2-succinyl-5-enolpyruvyl-6-hydroxy-3-cyclohexene-1-carboxylate synthase</fullName>
        <shortName evidence="6">SEPHCHC synthase</shortName>
        <ecNumber evidence="6">2.2.1.9</ecNumber>
    </recommendedName>
    <alternativeName>
        <fullName evidence="6">Menaquinone biosynthesis protein MenD</fullName>
    </alternativeName>
</protein>
<keyword evidence="6" id="KW-0474">Menaquinone biosynthesis</keyword>
<evidence type="ECO:0000256" key="3">
    <source>
        <dbReference type="ARBA" id="ARBA00022842"/>
    </source>
</evidence>
<dbReference type="CDD" id="cd02009">
    <property type="entry name" value="TPP_SHCHC_synthase"/>
    <property type="match status" value="1"/>
</dbReference>
<comment type="pathway">
    <text evidence="6">Quinol/quinone metabolism; menaquinone biosynthesis.</text>
</comment>
<dbReference type="SUPFAM" id="SSF52518">
    <property type="entry name" value="Thiamin diphosphate-binding fold (THDP-binding)"/>
    <property type="match status" value="2"/>
</dbReference>
<proteinExistence type="inferred from homology"/>
<comment type="pathway">
    <text evidence="6">Quinol/quinone metabolism; 1,4-dihydroxy-2-naphthoate biosynthesis; 1,4-dihydroxy-2-naphthoate from chorismate: step 2/7.</text>
</comment>
<dbReference type="GO" id="GO:0009234">
    <property type="term" value="P:menaquinone biosynthetic process"/>
    <property type="evidence" value="ECO:0007669"/>
    <property type="project" value="UniProtKB-UniRule"/>
</dbReference>
<evidence type="ECO:0000256" key="4">
    <source>
        <dbReference type="ARBA" id="ARBA00023052"/>
    </source>
</evidence>
<evidence type="ECO:0000259" key="9">
    <source>
        <dbReference type="Pfam" id="PF02776"/>
    </source>
</evidence>
<feature type="compositionally biased region" description="Low complexity" evidence="7">
    <location>
        <begin position="185"/>
        <end position="196"/>
    </location>
</feature>
<comment type="cofactor">
    <cofactor evidence="6">
        <name>thiamine diphosphate</name>
        <dbReference type="ChEBI" id="CHEBI:58937"/>
    </cofactor>
    <text evidence="6">Binds 1 thiamine pyrophosphate per subunit.</text>
</comment>
<dbReference type="NCBIfam" id="TIGR00173">
    <property type="entry name" value="menD"/>
    <property type="match status" value="1"/>
</dbReference>
<dbReference type="EC" id="2.2.1.9" evidence="6"/>
<evidence type="ECO:0000259" key="10">
    <source>
        <dbReference type="Pfam" id="PF16582"/>
    </source>
</evidence>
<evidence type="ECO:0000256" key="6">
    <source>
        <dbReference type="HAMAP-Rule" id="MF_01659"/>
    </source>
</evidence>
<keyword evidence="2 6" id="KW-0479">Metal-binding</keyword>
<dbReference type="EMBL" id="CP042430">
    <property type="protein sequence ID" value="QEC48864.1"/>
    <property type="molecule type" value="Genomic_DNA"/>
</dbReference>
<keyword evidence="3 6" id="KW-0460">Magnesium</keyword>
<dbReference type="Pfam" id="PF02776">
    <property type="entry name" value="TPP_enzyme_N"/>
    <property type="match status" value="1"/>
</dbReference>
<reference evidence="11 12" key="1">
    <citation type="journal article" date="2018" name="J. Microbiol.">
        <title>Baekduia soli gen. nov., sp. nov., a novel bacterium isolated from the soil of Baekdu Mountain and proposal of a novel family name, Baekduiaceae fam. nov.</title>
        <authorList>
            <person name="An D.S."/>
            <person name="Siddiqi M.Z."/>
            <person name="Kim K.H."/>
            <person name="Yu H.S."/>
            <person name="Im W.T."/>
        </authorList>
    </citation>
    <scope>NUCLEOTIDE SEQUENCE [LARGE SCALE GENOMIC DNA]</scope>
    <source>
        <strain evidence="11 12">BR7-21</strain>
    </source>
</reference>
<dbReference type="KEGG" id="bsol:FSW04_15640"/>
<dbReference type="CDD" id="cd07037">
    <property type="entry name" value="TPP_PYR_MenD"/>
    <property type="match status" value="1"/>
</dbReference>
<name>A0A5B8U6Z5_9ACTN</name>
<dbReference type="Gene3D" id="3.40.50.1220">
    <property type="entry name" value="TPP-binding domain"/>
    <property type="match status" value="1"/>
</dbReference>
<comment type="cofactor">
    <cofactor evidence="6">
        <name>Mg(2+)</name>
        <dbReference type="ChEBI" id="CHEBI:18420"/>
    </cofactor>
    <cofactor evidence="6">
        <name>Mn(2+)</name>
        <dbReference type="ChEBI" id="CHEBI:29035"/>
    </cofactor>
</comment>
<dbReference type="UniPathway" id="UPA00079"/>
<dbReference type="Pfam" id="PF02775">
    <property type="entry name" value="TPP_enzyme_C"/>
    <property type="match status" value="1"/>
</dbReference>
<evidence type="ECO:0000256" key="7">
    <source>
        <dbReference type="SAM" id="MobiDB-lite"/>
    </source>
</evidence>
<gene>
    <name evidence="6 11" type="primary">menD</name>
    <name evidence="11" type="ORF">FSW04_15640</name>
</gene>
<dbReference type="PANTHER" id="PTHR42916:SF1">
    <property type="entry name" value="PROTEIN PHYLLO, CHLOROPLASTIC"/>
    <property type="match status" value="1"/>
</dbReference>
<feature type="domain" description="Menaquinone biosynthesis protein MenD middle" evidence="10">
    <location>
        <begin position="235"/>
        <end position="382"/>
    </location>
</feature>
<dbReference type="Gene3D" id="3.40.50.970">
    <property type="match status" value="2"/>
</dbReference>
<dbReference type="GO" id="GO:0030145">
    <property type="term" value="F:manganese ion binding"/>
    <property type="evidence" value="ECO:0007669"/>
    <property type="project" value="UniProtKB-UniRule"/>
</dbReference>
<dbReference type="PIRSF" id="PIRSF004983">
    <property type="entry name" value="MenD"/>
    <property type="match status" value="1"/>
</dbReference>
<dbReference type="Pfam" id="PF16582">
    <property type="entry name" value="TPP_enzyme_M_2"/>
    <property type="match status" value="1"/>
</dbReference>
<dbReference type="InterPro" id="IPR012001">
    <property type="entry name" value="Thiamin_PyroP_enz_TPP-bd_dom"/>
</dbReference>
<dbReference type="OrthoDB" id="9791859at2"/>
<dbReference type="UniPathway" id="UPA01057">
    <property type="reaction ID" value="UER00164"/>
</dbReference>
<dbReference type="InterPro" id="IPR011766">
    <property type="entry name" value="TPP_enzyme_TPP-bd"/>
</dbReference>